<reference evidence="1" key="1">
    <citation type="submission" date="2018-02" db="EMBL/GenBank/DDBJ databases">
        <title>Rhizophora mucronata_Transcriptome.</title>
        <authorList>
            <person name="Meera S.P."/>
            <person name="Sreeshan A."/>
            <person name="Augustine A."/>
        </authorList>
    </citation>
    <scope>NUCLEOTIDE SEQUENCE</scope>
    <source>
        <tissue evidence="1">Leaf</tissue>
    </source>
</reference>
<organism evidence="1">
    <name type="scientific">Rhizophora mucronata</name>
    <name type="common">Asiatic mangrove</name>
    <dbReference type="NCBI Taxonomy" id="61149"/>
    <lineage>
        <taxon>Eukaryota</taxon>
        <taxon>Viridiplantae</taxon>
        <taxon>Streptophyta</taxon>
        <taxon>Embryophyta</taxon>
        <taxon>Tracheophyta</taxon>
        <taxon>Spermatophyta</taxon>
        <taxon>Magnoliopsida</taxon>
        <taxon>eudicotyledons</taxon>
        <taxon>Gunneridae</taxon>
        <taxon>Pentapetalae</taxon>
        <taxon>rosids</taxon>
        <taxon>fabids</taxon>
        <taxon>Malpighiales</taxon>
        <taxon>Rhizophoraceae</taxon>
        <taxon>Rhizophora</taxon>
    </lineage>
</organism>
<name>A0A2P2NJM3_RHIMU</name>
<dbReference type="EMBL" id="GGEC01062202">
    <property type="protein sequence ID" value="MBX42686.1"/>
    <property type="molecule type" value="Transcribed_RNA"/>
</dbReference>
<sequence>MILFTVLLSRLKPHPPRNTACGQMLALSYLNQVVNLLSQCKLRRLLLLIWFAKTSS</sequence>
<protein>
    <submittedName>
        <fullName evidence="1">Uncharacterized protein</fullName>
    </submittedName>
</protein>
<evidence type="ECO:0000313" key="1">
    <source>
        <dbReference type="EMBL" id="MBX42686.1"/>
    </source>
</evidence>
<dbReference type="AlphaFoldDB" id="A0A2P2NJM3"/>
<proteinExistence type="predicted"/>
<accession>A0A2P2NJM3</accession>